<gene>
    <name evidence="7" type="ORF">NEMVEDRAFT_v1g201931</name>
</gene>
<dbReference type="EMBL" id="DS469537">
    <property type="protein sequence ID" value="EDO45223.1"/>
    <property type="molecule type" value="Genomic_DNA"/>
</dbReference>
<evidence type="ECO:0000256" key="5">
    <source>
        <dbReference type="ARBA" id="ARBA00023319"/>
    </source>
</evidence>
<dbReference type="PANTHER" id="PTHR11640">
    <property type="entry name" value="NEPHRIN"/>
    <property type="match status" value="1"/>
</dbReference>
<accession>A7RTI8</accession>
<proteinExistence type="predicted"/>
<keyword evidence="5" id="KW-0393">Immunoglobulin domain</keyword>
<sequence length="257" mass="29276">MLLPLDTVVIGDKLRLLSIKRWEEGNYTCNASNEIGKAAIAHAQIHVDYVSVIDMNFTSLYTASWYGHIVTLRCRARSKPTPHITWYGMTGNQTLCRVMGTEGESTLTFTSRDEWEYGAYKCRAINHVGHVKTNITVTKLYVSVIDMNFTSLYTASWYGHIVTLRCRARSKPTPHITWYGTTGNQTLCRVMGTEGESTLTFTSRDEWEYGAYKCRAINHVGHVETNITVTKFVRKIAAYLYLFSYGSFLELAMILLY</sequence>
<feature type="domain" description="Ig-like" evidence="6">
    <location>
        <begin position="67"/>
        <end position="138"/>
    </location>
</feature>
<dbReference type="CDD" id="cd00096">
    <property type="entry name" value="Ig"/>
    <property type="match status" value="2"/>
</dbReference>
<dbReference type="SMART" id="SM00408">
    <property type="entry name" value="IGc2"/>
    <property type="match status" value="2"/>
</dbReference>
<dbReference type="STRING" id="45351.A7RTI8"/>
<organism evidence="7 8">
    <name type="scientific">Nematostella vectensis</name>
    <name type="common">Starlet sea anemone</name>
    <dbReference type="NCBI Taxonomy" id="45351"/>
    <lineage>
        <taxon>Eukaryota</taxon>
        <taxon>Metazoa</taxon>
        <taxon>Cnidaria</taxon>
        <taxon>Anthozoa</taxon>
        <taxon>Hexacorallia</taxon>
        <taxon>Actiniaria</taxon>
        <taxon>Edwardsiidae</taxon>
        <taxon>Nematostella</taxon>
    </lineage>
</organism>
<evidence type="ECO:0000313" key="7">
    <source>
        <dbReference type="EMBL" id="EDO45223.1"/>
    </source>
</evidence>
<dbReference type="AlphaFoldDB" id="A7RTI8"/>
<dbReference type="InterPro" id="IPR003598">
    <property type="entry name" value="Ig_sub2"/>
</dbReference>
<evidence type="ECO:0000256" key="2">
    <source>
        <dbReference type="ARBA" id="ARBA00023136"/>
    </source>
</evidence>
<dbReference type="InterPro" id="IPR036179">
    <property type="entry name" value="Ig-like_dom_sf"/>
</dbReference>
<dbReference type="PANTHER" id="PTHR11640:SF164">
    <property type="entry name" value="MAM DOMAIN-CONTAINING GLYCOSYLPHOSPHATIDYLINOSITOL ANCHOR PROTEIN 1"/>
    <property type="match status" value="1"/>
</dbReference>
<dbReference type="SMART" id="SM00409">
    <property type="entry name" value="IG"/>
    <property type="match status" value="2"/>
</dbReference>
<dbReference type="InterPro" id="IPR051275">
    <property type="entry name" value="Cell_adhesion_signaling"/>
</dbReference>
<dbReference type="InterPro" id="IPR007110">
    <property type="entry name" value="Ig-like_dom"/>
</dbReference>
<keyword evidence="4" id="KW-0325">Glycoprotein</keyword>
<dbReference type="Pfam" id="PF07679">
    <property type="entry name" value="I-set"/>
    <property type="match status" value="1"/>
</dbReference>
<dbReference type="Proteomes" id="UP000001593">
    <property type="component" value="Unassembled WGS sequence"/>
</dbReference>
<evidence type="ECO:0000256" key="3">
    <source>
        <dbReference type="ARBA" id="ARBA00023157"/>
    </source>
</evidence>
<dbReference type="InterPro" id="IPR013783">
    <property type="entry name" value="Ig-like_fold"/>
</dbReference>
<feature type="domain" description="Ig-like" evidence="6">
    <location>
        <begin position="159"/>
        <end position="230"/>
    </location>
</feature>
<dbReference type="InParanoid" id="A7RTI8"/>
<dbReference type="MEROPS" id="I43.001"/>
<evidence type="ECO:0000259" key="6">
    <source>
        <dbReference type="PROSITE" id="PS50835"/>
    </source>
</evidence>
<keyword evidence="8" id="KW-1185">Reference proteome</keyword>
<comment type="subcellular location">
    <subcellularLocation>
        <location evidence="1">Membrane</location>
        <topology evidence="1">Single-pass type I membrane protein</topology>
    </subcellularLocation>
</comment>
<dbReference type="HOGENOM" id="CLU_1009365_0_0_1"/>
<dbReference type="Gene3D" id="2.60.40.10">
    <property type="entry name" value="Immunoglobulins"/>
    <property type="match status" value="2"/>
</dbReference>
<dbReference type="PROSITE" id="PS50835">
    <property type="entry name" value="IG_LIKE"/>
    <property type="match status" value="2"/>
</dbReference>
<dbReference type="SUPFAM" id="SSF48726">
    <property type="entry name" value="Immunoglobulin"/>
    <property type="match status" value="2"/>
</dbReference>
<name>A7RTI8_NEMVE</name>
<protein>
    <recommendedName>
        <fullName evidence="6">Ig-like domain-containing protein</fullName>
    </recommendedName>
</protein>
<dbReference type="InterPro" id="IPR003599">
    <property type="entry name" value="Ig_sub"/>
</dbReference>
<keyword evidence="3" id="KW-1015">Disulfide bond</keyword>
<keyword evidence="2" id="KW-0472">Membrane</keyword>
<evidence type="ECO:0000256" key="1">
    <source>
        <dbReference type="ARBA" id="ARBA00004479"/>
    </source>
</evidence>
<reference evidence="7 8" key="1">
    <citation type="journal article" date="2007" name="Science">
        <title>Sea anemone genome reveals ancestral eumetazoan gene repertoire and genomic organization.</title>
        <authorList>
            <person name="Putnam N.H."/>
            <person name="Srivastava M."/>
            <person name="Hellsten U."/>
            <person name="Dirks B."/>
            <person name="Chapman J."/>
            <person name="Salamov A."/>
            <person name="Terry A."/>
            <person name="Shapiro H."/>
            <person name="Lindquist E."/>
            <person name="Kapitonov V.V."/>
            <person name="Jurka J."/>
            <person name="Genikhovich G."/>
            <person name="Grigoriev I.V."/>
            <person name="Lucas S.M."/>
            <person name="Steele R.E."/>
            <person name="Finnerty J.R."/>
            <person name="Technau U."/>
            <person name="Martindale M.Q."/>
            <person name="Rokhsar D.S."/>
        </authorList>
    </citation>
    <scope>NUCLEOTIDE SEQUENCE [LARGE SCALE GENOMIC DNA]</scope>
    <source>
        <strain evidence="8">CH2 X CH6</strain>
    </source>
</reference>
<dbReference type="GO" id="GO:0016020">
    <property type="term" value="C:membrane"/>
    <property type="evidence" value="ECO:0007669"/>
    <property type="project" value="UniProtKB-SubCell"/>
</dbReference>
<evidence type="ECO:0000313" key="8">
    <source>
        <dbReference type="Proteomes" id="UP000001593"/>
    </source>
</evidence>
<dbReference type="Pfam" id="PF13927">
    <property type="entry name" value="Ig_3"/>
    <property type="match status" value="1"/>
</dbReference>
<dbReference type="eggNOG" id="KOG3510">
    <property type="taxonomic scope" value="Eukaryota"/>
</dbReference>
<evidence type="ECO:0000256" key="4">
    <source>
        <dbReference type="ARBA" id="ARBA00023180"/>
    </source>
</evidence>
<dbReference type="InterPro" id="IPR013098">
    <property type="entry name" value="Ig_I-set"/>
</dbReference>